<reference evidence="1" key="1">
    <citation type="submission" date="2020-04" db="EMBL/GenBank/DDBJ databases">
        <authorList>
            <person name="Chiriac C."/>
            <person name="Salcher M."/>
            <person name="Ghai R."/>
            <person name="Kavagutti S V."/>
        </authorList>
    </citation>
    <scope>NUCLEOTIDE SEQUENCE</scope>
</reference>
<organism evidence="1">
    <name type="scientific">uncultured Caudovirales phage</name>
    <dbReference type="NCBI Taxonomy" id="2100421"/>
    <lineage>
        <taxon>Viruses</taxon>
        <taxon>Duplodnaviria</taxon>
        <taxon>Heunggongvirae</taxon>
        <taxon>Uroviricota</taxon>
        <taxon>Caudoviricetes</taxon>
        <taxon>Peduoviridae</taxon>
        <taxon>Maltschvirus</taxon>
        <taxon>Maltschvirus maltsch</taxon>
    </lineage>
</organism>
<proteinExistence type="predicted"/>
<evidence type="ECO:0000313" key="1">
    <source>
        <dbReference type="EMBL" id="CAB4145627.1"/>
    </source>
</evidence>
<accession>A0A6J5MIV3</accession>
<protein>
    <submittedName>
        <fullName evidence="1">Uncharacterized protein</fullName>
    </submittedName>
</protein>
<name>A0A6J5MIV3_9CAUD</name>
<dbReference type="EMBL" id="LR796456">
    <property type="protein sequence ID" value="CAB4145627.1"/>
    <property type="molecule type" value="Genomic_DNA"/>
</dbReference>
<gene>
    <name evidence="1" type="ORF">UFOVP482_17</name>
</gene>
<sequence>MPSYEPNPSVVFGGVTQYSGNNLSNINITLGRQSITDQPQPGYAKIELWTSSDDPLEAITLSTSVQVYIDKGTSGTQQIFEGIVSDIDITLEADGNQGSIAKYSLTCVGPLAQLQKRLVGAAGYSKEFDGTRVYNILAEAYLTNWSDVSPTLTWAGVPTGTTWASYDAVALNLINNLNTNVDQPGQYELQAYSAGETNAYDLVGLAAQSGRGVLYEGGDGDLHYDDYAQRALNTPTITMTANDILTAGLRTSAQWSEIVNDVNLTWRAGTATARDEQSIILYGQLAGSRTTQLHNSTDADNQAQSFLETRSYPRVYPEGYTIPLHSPNVTDAMRDSMAAIYCGMPVQTSILPAVFGTTFEGFVEGWNWQLTKYTAFLNIICSSLQENYPHKTWFQITPTTTWAGYTPGTTKWQDL</sequence>